<dbReference type="AlphaFoldDB" id="A0A9P4VLM6"/>
<protein>
    <recommendedName>
        <fullName evidence="2">Cyclin-D1-binding protein 1-like N-terminal domain-containing protein</fullName>
    </recommendedName>
</protein>
<dbReference type="Proteomes" id="UP000799429">
    <property type="component" value="Unassembled WGS sequence"/>
</dbReference>
<dbReference type="InterPro" id="IPR049317">
    <property type="entry name" value="GCIP-like_N"/>
</dbReference>
<evidence type="ECO:0000256" key="1">
    <source>
        <dbReference type="SAM" id="Coils"/>
    </source>
</evidence>
<dbReference type="Gene3D" id="1.20.1410.10">
    <property type="entry name" value="I/LWEQ domain"/>
    <property type="match status" value="1"/>
</dbReference>
<dbReference type="PANTHER" id="PTHR15492">
    <property type="entry name" value="CYCLIN D1-BINDING PROTEIN 1"/>
    <property type="match status" value="1"/>
</dbReference>
<keyword evidence="1" id="KW-0175">Coiled coil</keyword>
<comment type="caution">
    <text evidence="3">The sequence shown here is derived from an EMBL/GenBank/DDBJ whole genome shotgun (WGS) entry which is preliminary data.</text>
</comment>
<gene>
    <name evidence="3" type="ORF">M501DRAFT_936828</name>
</gene>
<name>A0A9P4VLM6_9PEZI</name>
<dbReference type="InterPro" id="IPR026907">
    <property type="entry name" value="GCIP-like"/>
</dbReference>
<dbReference type="Gene3D" id="1.20.1420.10">
    <property type="entry name" value="Talin, central domain"/>
    <property type="match status" value="1"/>
</dbReference>
<dbReference type="EMBL" id="MU006098">
    <property type="protein sequence ID" value="KAF2837716.1"/>
    <property type="molecule type" value="Genomic_DNA"/>
</dbReference>
<evidence type="ECO:0000259" key="2">
    <source>
        <dbReference type="Pfam" id="PF13324"/>
    </source>
</evidence>
<dbReference type="OrthoDB" id="4088536at2759"/>
<dbReference type="PANTHER" id="PTHR15492:SF1">
    <property type="entry name" value="CYCLIN-D1-BINDING PROTEIN 1"/>
    <property type="match status" value="1"/>
</dbReference>
<sequence length="374" mass="40930">MAFSSPQNDIQSLKSLTNTTLALLTQFQTSLTSSSRPTSPSPLPANPPNPLAVLRDAATLLKAHTTKLSLLLLNDPFTPSAVAKVVRDISGTCLPAMMGAVEICRATSWGATMNHEVRLRVGRVVREVQNLLRETGGVVEGFERGERIKGKEKARSGGKEGRDSLASTGVVWEACDALVALERMGLVGVVVRKAEEYRAMLADAVEELRDWADEEDEMDDEDDDTETGAEERIQDQILGAPNKLAGNEDLRGQLERTLKKLKTIGMLYQALIKRRLRTFPPIAAAGGSTSTEAESSSRLATLDRLMEILKAVPEFTDELASAFYELDAKEADKYLEKSCLEASKAVAVVNLNWDGYEDVFTDWSARWLEAITNA</sequence>
<reference evidence="3" key="1">
    <citation type="journal article" date="2020" name="Stud. Mycol.">
        <title>101 Dothideomycetes genomes: a test case for predicting lifestyles and emergence of pathogens.</title>
        <authorList>
            <person name="Haridas S."/>
            <person name="Albert R."/>
            <person name="Binder M."/>
            <person name="Bloem J."/>
            <person name="Labutti K."/>
            <person name="Salamov A."/>
            <person name="Andreopoulos B."/>
            <person name="Baker S."/>
            <person name="Barry K."/>
            <person name="Bills G."/>
            <person name="Bluhm B."/>
            <person name="Cannon C."/>
            <person name="Castanera R."/>
            <person name="Culley D."/>
            <person name="Daum C."/>
            <person name="Ezra D."/>
            <person name="Gonzalez J."/>
            <person name="Henrissat B."/>
            <person name="Kuo A."/>
            <person name="Liang C."/>
            <person name="Lipzen A."/>
            <person name="Lutzoni F."/>
            <person name="Magnuson J."/>
            <person name="Mondo S."/>
            <person name="Nolan M."/>
            <person name="Ohm R."/>
            <person name="Pangilinan J."/>
            <person name="Park H.-J."/>
            <person name="Ramirez L."/>
            <person name="Alfaro M."/>
            <person name="Sun H."/>
            <person name="Tritt A."/>
            <person name="Yoshinaga Y."/>
            <person name="Zwiers L.-H."/>
            <person name="Turgeon B."/>
            <person name="Goodwin S."/>
            <person name="Spatafora J."/>
            <person name="Crous P."/>
            <person name="Grigoriev I."/>
        </authorList>
    </citation>
    <scope>NUCLEOTIDE SEQUENCE</scope>
    <source>
        <strain evidence="3">CBS 101060</strain>
    </source>
</reference>
<feature type="coiled-coil region" evidence="1">
    <location>
        <begin position="194"/>
        <end position="221"/>
    </location>
</feature>
<organism evidence="3 4">
    <name type="scientific">Patellaria atrata CBS 101060</name>
    <dbReference type="NCBI Taxonomy" id="1346257"/>
    <lineage>
        <taxon>Eukaryota</taxon>
        <taxon>Fungi</taxon>
        <taxon>Dikarya</taxon>
        <taxon>Ascomycota</taxon>
        <taxon>Pezizomycotina</taxon>
        <taxon>Dothideomycetes</taxon>
        <taxon>Dothideomycetes incertae sedis</taxon>
        <taxon>Patellariales</taxon>
        <taxon>Patellariaceae</taxon>
        <taxon>Patellaria</taxon>
    </lineage>
</organism>
<evidence type="ECO:0000313" key="4">
    <source>
        <dbReference type="Proteomes" id="UP000799429"/>
    </source>
</evidence>
<dbReference type="GO" id="GO:0005634">
    <property type="term" value="C:nucleus"/>
    <property type="evidence" value="ECO:0007669"/>
    <property type="project" value="TreeGrafter"/>
</dbReference>
<keyword evidence="4" id="KW-1185">Reference proteome</keyword>
<proteinExistence type="predicted"/>
<dbReference type="Pfam" id="PF13324">
    <property type="entry name" value="GCIP_N"/>
    <property type="match status" value="1"/>
</dbReference>
<evidence type="ECO:0000313" key="3">
    <source>
        <dbReference type="EMBL" id="KAF2837716.1"/>
    </source>
</evidence>
<accession>A0A9P4VLM6</accession>
<feature type="domain" description="Cyclin-D1-binding protein 1-like N-terminal" evidence="2">
    <location>
        <begin position="54"/>
        <end position="213"/>
    </location>
</feature>